<dbReference type="Proteomes" id="UP000054837">
    <property type="component" value="Unassembled WGS sequence"/>
</dbReference>
<feature type="transmembrane region" description="Helical" evidence="1">
    <location>
        <begin position="239"/>
        <end position="261"/>
    </location>
</feature>
<dbReference type="RefSeq" id="WP_058890003.1">
    <property type="nucleotide sequence ID" value="NZ_LQBL01000003.1"/>
</dbReference>
<evidence type="ECO:0000313" key="2">
    <source>
        <dbReference type="EMBL" id="KUG58326.1"/>
    </source>
</evidence>
<keyword evidence="1" id="KW-0812">Transmembrane</keyword>
<comment type="caution">
    <text evidence="2">The sequence shown here is derived from an EMBL/GenBank/DDBJ whole genome shotgun (WGS) entry which is preliminary data.</text>
</comment>
<evidence type="ECO:0000256" key="1">
    <source>
        <dbReference type="SAM" id="Phobius"/>
    </source>
</evidence>
<dbReference type="EMBL" id="LQBL01000003">
    <property type="protein sequence ID" value="KUG58326.1"/>
    <property type="molecule type" value="Genomic_DNA"/>
</dbReference>
<organism evidence="2 3">
    <name type="scientific">Serinicoccus chungangensis</name>
    <dbReference type="NCBI Taxonomy" id="767452"/>
    <lineage>
        <taxon>Bacteria</taxon>
        <taxon>Bacillati</taxon>
        <taxon>Actinomycetota</taxon>
        <taxon>Actinomycetes</taxon>
        <taxon>Micrococcales</taxon>
        <taxon>Ornithinimicrobiaceae</taxon>
        <taxon>Serinicoccus</taxon>
    </lineage>
</organism>
<reference evidence="2 3" key="1">
    <citation type="submission" date="2015-12" db="EMBL/GenBank/DDBJ databases">
        <title>Serinicoccus chungangenesis strain CD08_5 genome sequencing and assembly.</title>
        <authorList>
            <person name="Chander A.M."/>
            <person name="Kaur G."/>
            <person name="Nair G.R."/>
            <person name="Dhawan D.K."/>
            <person name="Kochhar R.K."/>
            <person name="Mayilraj S."/>
            <person name="Bhadada S.K."/>
        </authorList>
    </citation>
    <scope>NUCLEOTIDE SEQUENCE [LARGE SCALE GENOMIC DNA]</scope>
    <source>
        <strain evidence="2 3">CD08_5</strain>
    </source>
</reference>
<sequence>MPHPTSSARVADAPTPGLVGALAVVACAVAGLLAVSAVAAPWLLAVTLGVCAVVVAWGWSGTLGLPSPRGTAAVLLIGGLALVVSVGVRQEEPWLEWVPAALALAMITAFLHQILRRDGRPRVVQSVSAVVLGLALVGCGILMVPASHTAGGIGLLLGALAASAASSVTDLAVRWRAVGGWLLALAMAGGAAASLGVALSLGAPWETWVLLGVAAGAVSHALRAVLVGLPTLAHSRPRLVTGILSVLVVGVTPYLVGLAFLPSSFPG</sequence>
<name>A0A0W8IEG2_9MICO</name>
<keyword evidence="3" id="KW-1185">Reference proteome</keyword>
<keyword evidence="1" id="KW-0472">Membrane</keyword>
<keyword evidence="1" id="KW-1133">Transmembrane helix</keyword>
<accession>A0A0W8IEG2</accession>
<dbReference type="OrthoDB" id="5150000at2"/>
<feature type="transmembrane region" description="Helical" evidence="1">
    <location>
        <begin position="152"/>
        <end position="173"/>
    </location>
</feature>
<feature type="transmembrane region" description="Helical" evidence="1">
    <location>
        <begin position="127"/>
        <end position="146"/>
    </location>
</feature>
<feature type="transmembrane region" description="Helical" evidence="1">
    <location>
        <begin position="94"/>
        <end position="115"/>
    </location>
</feature>
<feature type="transmembrane region" description="Helical" evidence="1">
    <location>
        <begin position="42"/>
        <end position="59"/>
    </location>
</feature>
<evidence type="ECO:0000313" key="3">
    <source>
        <dbReference type="Proteomes" id="UP000054837"/>
    </source>
</evidence>
<gene>
    <name evidence="2" type="ORF">AVL62_10405</name>
</gene>
<protein>
    <submittedName>
        <fullName evidence="2">Uncharacterized protein</fullName>
    </submittedName>
</protein>
<feature type="transmembrane region" description="Helical" evidence="1">
    <location>
        <begin position="17"/>
        <end position="36"/>
    </location>
</feature>
<dbReference type="STRING" id="767452.AVL62_10405"/>
<proteinExistence type="predicted"/>
<feature type="transmembrane region" description="Helical" evidence="1">
    <location>
        <begin position="208"/>
        <end position="227"/>
    </location>
</feature>
<dbReference type="AlphaFoldDB" id="A0A0W8IEG2"/>
<feature type="transmembrane region" description="Helical" evidence="1">
    <location>
        <begin position="180"/>
        <end position="202"/>
    </location>
</feature>
<feature type="transmembrane region" description="Helical" evidence="1">
    <location>
        <begin position="71"/>
        <end position="88"/>
    </location>
</feature>